<feature type="region of interest" description="Disordered" evidence="8">
    <location>
        <begin position="71"/>
        <end position="110"/>
    </location>
</feature>
<evidence type="ECO:0000256" key="8">
    <source>
        <dbReference type="SAM" id="MobiDB-lite"/>
    </source>
</evidence>
<keyword evidence="4" id="KW-0479">Metal-binding</keyword>
<dbReference type="UniPathway" id="UPA00275"/>
<evidence type="ECO:0000256" key="3">
    <source>
        <dbReference type="ARBA" id="ARBA00022619"/>
    </source>
</evidence>
<dbReference type="Gene3D" id="3.90.870.10">
    <property type="entry name" value="DHBP synthase"/>
    <property type="match status" value="1"/>
</dbReference>
<keyword evidence="6" id="KW-0464">Manganese</keyword>
<evidence type="ECO:0000256" key="7">
    <source>
        <dbReference type="ARBA" id="ARBA00023239"/>
    </source>
</evidence>
<dbReference type="AlphaFoldDB" id="A0A6U0CHZ8"/>
<proteinExistence type="inferred from homology"/>
<evidence type="ECO:0000256" key="1">
    <source>
        <dbReference type="ARBA" id="ARBA00005104"/>
    </source>
</evidence>
<evidence type="ECO:0000313" key="10">
    <source>
        <dbReference type="EMBL" id="CAD9387397.1"/>
    </source>
</evidence>
<feature type="compositionally biased region" description="Polar residues" evidence="8">
    <location>
        <begin position="100"/>
        <end position="110"/>
    </location>
</feature>
<feature type="compositionally biased region" description="Low complexity" evidence="8">
    <location>
        <begin position="84"/>
        <end position="93"/>
    </location>
</feature>
<protein>
    <recommendedName>
        <fullName evidence="11">3,4-dihydroxy-2-butanone 4-phosphate synthase</fullName>
    </recommendedName>
</protein>
<keyword evidence="3" id="KW-0686">Riboflavin biosynthesis</keyword>
<dbReference type="GO" id="GO:0005829">
    <property type="term" value="C:cytosol"/>
    <property type="evidence" value="ECO:0007669"/>
    <property type="project" value="TreeGrafter"/>
</dbReference>
<feature type="compositionally biased region" description="Polar residues" evidence="8">
    <location>
        <begin position="71"/>
        <end position="83"/>
    </location>
</feature>
<dbReference type="GO" id="GO:0046872">
    <property type="term" value="F:metal ion binding"/>
    <property type="evidence" value="ECO:0007669"/>
    <property type="project" value="UniProtKB-KW"/>
</dbReference>
<dbReference type="GO" id="GO:0009231">
    <property type="term" value="P:riboflavin biosynthetic process"/>
    <property type="evidence" value="ECO:0007669"/>
    <property type="project" value="UniProtKB-UniPathway"/>
</dbReference>
<name>A0A6U0CHZ8_9CHLO</name>
<comment type="pathway">
    <text evidence="1">Cofactor biosynthesis; riboflavin biosynthesis.</text>
</comment>
<evidence type="ECO:0000256" key="4">
    <source>
        <dbReference type="ARBA" id="ARBA00022723"/>
    </source>
</evidence>
<evidence type="ECO:0000256" key="5">
    <source>
        <dbReference type="ARBA" id="ARBA00022842"/>
    </source>
</evidence>
<evidence type="ECO:0008006" key="11">
    <source>
        <dbReference type="Google" id="ProtNLM"/>
    </source>
</evidence>
<dbReference type="PANTHER" id="PTHR21327:SF46">
    <property type="entry name" value="3,4-DIHYDROXY-2-BUTANONE 4-PHOSPHATE SYNTHASE"/>
    <property type="match status" value="1"/>
</dbReference>
<dbReference type="SUPFAM" id="SSF55821">
    <property type="entry name" value="YrdC/RibB"/>
    <property type="match status" value="1"/>
</dbReference>
<accession>A0A6U0CHZ8</accession>
<dbReference type="Pfam" id="PF00926">
    <property type="entry name" value="DHBP_synthase"/>
    <property type="match status" value="1"/>
</dbReference>
<dbReference type="InterPro" id="IPR017945">
    <property type="entry name" value="DHBP_synth_RibB-like_a/b_dom"/>
</dbReference>
<keyword evidence="5" id="KW-0460">Magnesium</keyword>
<sequence length="354" mass="37885">MVFTTYTPQSQRCVIRVRTLCSSSGGGPSLRRQRGVALRRSNHKNGNGSSSSFPPCGKSLGASHVTRVAGSHSSSWKNVHSATISSSQSSSQIQEEDSSKAQATEQTTTTHNNAIVDKAIEDIRAGKLVAILDAVDREGETDLVIAAEHLTPKALRLLRTSAGGELYMPVGHEVTSAFNLPRAGAALAASRTIPQAMAKSVGDMCQGSCSVGISLDHRSTKTGAPDDERSFTCRRLAALYEEVVDEGLSPAEAAERLSDEYHVPGHIFLCHEDPNGLNVRRGHSELGPYLVRAAGLTPVAVACVMLNNAPDSDDYGALRPELARRWCEDHGVVFLEGADLVQHHATNVELNKSR</sequence>
<reference evidence="9" key="1">
    <citation type="submission" date="2021-01" db="EMBL/GenBank/DDBJ databases">
        <authorList>
            <person name="Corre E."/>
            <person name="Pelletier E."/>
            <person name="Niang G."/>
            <person name="Scheremetjew M."/>
            <person name="Finn R."/>
            <person name="Kale V."/>
            <person name="Holt S."/>
            <person name="Cochrane G."/>
            <person name="Meng A."/>
            <person name="Brown T."/>
            <person name="Cohen L."/>
        </authorList>
    </citation>
    <scope>NUCLEOTIDE SEQUENCE</scope>
    <source>
        <strain evidence="9">RCC733</strain>
    </source>
</reference>
<evidence type="ECO:0000313" key="9">
    <source>
        <dbReference type="EMBL" id="CAD9387392.1"/>
    </source>
</evidence>
<keyword evidence="7" id="KW-0456">Lyase</keyword>
<evidence type="ECO:0000256" key="6">
    <source>
        <dbReference type="ARBA" id="ARBA00023211"/>
    </source>
</evidence>
<dbReference type="EMBL" id="HBGR01010306">
    <property type="protein sequence ID" value="CAD9387397.1"/>
    <property type="molecule type" value="Transcribed_RNA"/>
</dbReference>
<dbReference type="GO" id="GO:0008686">
    <property type="term" value="F:3,4-dihydroxy-2-butanone-4-phosphate synthase activity"/>
    <property type="evidence" value="ECO:0007669"/>
    <property type="project" value="InterPro"/>
</dbReference>
<gene>
    <name evidence="9" type="ORF">PPRO1471_LOCUS6830</name>
    <name evidence="10" type="ORF">PPRO1471_LOCUS6832</name>
</gene>
<dbReference type="InterPro" id="IPR000422">
    <property type="entry name" value="DHBP_synthase_RibB"/>
</dbReference>
<dbReference type="EMBL" id="HBGR01010304">
    <property type="protein sequence ID" value="CAD9387392.1"/>
    <property type="molecule type" value="Transcribed_RNA"/>
</dbReference>
<dbReference type="PANTHER" id="PTHR21327">
    <property type="entry name" value="GTP CYCLOHYDROLASE II-RELATED"/>
    <property type="match status" value="1"/>
</dbReference>
<comment type="similarity">
    <text evidence="2">In the C-terminal section; belongs to the GTP cyclohydrolase II family.</text>
</comment>
<organism evidence="9">
    <name type="scientific">Pycnococcus provasolii</name>
    <dbReference type="NCBI Taxonomy" id="41880"/>
    <lineage>
        <taxon>Eukaryota</taxon>
        <taxon>Viridiplantae</taxon>
        <taxon>Chlorophyta</taxon>
        <taxon>Pseudoscourfieldiophyceae</taxon>
        <taxon>Pseudoscourfieldiales</taxon>
        <taxon>Pycnococcaceae</taxon>
        <taxon>Pycnococcus</taxon>
    </lineage>
</organism>
<evidence type="ECO:0000256" key="2">
    <source>
        <dbReference type="ARBA" id="ARBA00008976"/>
    </source>
</evidence>
<feature type="region of interest" description="Disordered" evidence="8">
    <location>
        <begin position="23"/>
        <end position="59"/>
    </location>
</feature>